<gene>
    <name evidence="3" type="ORF">AYBTSS11_LOCUS13804</name>
</gene>
<accession>A0AA86SDL5</accession>
<dbReference type="InterPro" id="IPR035897">
    <property type="entry name" value="Toll_tir_struct_dom_sf"/>
</dbReference>
<evidence type="ECO:0000259" key="2">
    <source>
        <dbReference type="PROSITE" id="PS50104"/>
    </source>
</evidence>
<evidence type="ECO:0000256" key="1">
    <source>
        <dbReference type="ARBA" id="ARBA00023027"/>
    </source>
</evidence>
<dbReference type="PANTHER" id="PTHR32009:SF160">
    <property type="entry name" value="DISEASE RESISTANCE PROTEIN (TIR-NBS-LRR CLASS)"/>
    <property type="match status" value="1"/>
</dbReference>
<dbReference type="Pfam" id="PF01582">
    <property type="entry name" value="TIR"/>
    <property type="match status" value="1"/>
</dbReference>
<dbReference type="PANTHER" id="PTHR32009">
    <property type="entry name" value="TMV RESISTANCE PROTEIN N-LIKE"/>
    <property type="match status" value="1"/>
</dbReference>
<protein>
    <recommendedName>
        <fullName evidence="2">TIR domain-containing protein</fullName>
    </recommendedName>
</protein>
<evidence type="ECO:0000313" key="3">
    <source>
        <dbReference type="EMBL" id="CAJ1949599.1"/>
    </source>
</evidence>
<dbReference type="Proteomes" id="UP001189624">
    <property type="component" value="Chromosome 4"/>
</dbReference>
<organism evidence="3 4">
    <name type="scientific">Sphenostylis stenocarpa</name>
    <dbReference type="NCBI Taxonomy" id="92480"/>
    <lineage>
        <taxon>Eukaryota</taxon>
        <taxon>Viridiplantae</taxon>
        <taxon>Streptophyta</taxon>
        <taxon>Embryophyta</taxon>
        <taxon>Tracheophyta</taxon>
        <taxon>Spermatophyta</taxon>
        <taxon>Magnoliopsida</taxon>
        <taxon>eudicotyledons</taxon>
        <taxon>Gunneridae</taxon>
        <taxon>Pentapetalae</taxon>
        <taxon>rosids</taxon>
        <taxon>fabids</taxon>
        <taxon>Fabales</taxon>
        <taxon>Fabaceae</taxon>
        <taxon>Papilionoideae</taxon>
        <taxon>50 kb inversion clade</taxon>
        <taxon>NPAAA clade</taxon>
        <taxon>indigoferoid/millettioid clade</taxon>
        <taxon>Phaseoleae</taxon>
        <taxon>Sphenostylis</taxon>
    </lineage>
</organism>
<dbReference type="PROSITE" id="PS50104">
    <property type="entry name" value="TIR"/>
    <property type="match status" value="1"/>
</dbReference>
<dbReference type="InterPro" id="IPR000157">
    <property type="entry name" value="TIR_dom"/>
</dbReference>
<dbReference type="Gramene" id="rna-AYBTSS11_LOCUS13804">
    <property type="protein sequence ID" value="CAJ1949599.1"/>
    <property type="gene ID" value="gene-AYBTSS11_LOCUS13804"/>
</dbReference>
<name>A0AA86SDL5_9FABA</name>
<proteinExistence type="predicted"/>
<reference evidence="3" key="1">
    <citation type="submission" date="2023-10" db="EMBL/GenBank/DDBJ databases">
        <authorList>
            <person name="Domelevo Entfellner J.-B."/>
        </authorList>
    </citation>
    <scope>NUCLEOTIDE SEQUENCE</scope>
</reference>
<evidence type="ECO:0000313" key="4">
    <source>
        <dbReference type="Proteomes" id="UP001189624"/>
    </source>
</evidence>
<keyword evidence="4" id="KW-1185">Reference proteome</keyword>
<sequence length="100" mass="11426">MGAITGSKIAIIIFSKTYPESTRCLRELEKIIECHQTFGQMVLCVFYEIHPSDVRYQKMEACTHAAGITVWDVTEIRHDAELVHLIVTRVHCVQLNIPLD</sequence>
<dbReference type="GO" id="GO:0007165">
    <property type="term" value="P:signal transduction"/>
    <property type="evidence" value="ECO:0007669"/>
    <property type="project" value="InterPro"/>
</dbReference>
<dbReference type="SUPFAM" id="SSF52200">
    <property type="entry name" value="Toll/Interleukin receptor TIR domain"/>
    <property type="match status" value="1"/>
</dbReference>
<dbReference type="AlphaFoldDB" id="A0AA86SDL5"/>
<feature type="domain" description="TIR" evidence="2">
    <location>
        <begin position="1"/>
        <end position="94"/>
    </location>
</feature>
<keyword evidence="1" id="KW-0520">NAD</keyword>
<dbReference type="Gene3D" id="3.40.50.10140">
    <property type="entry name" value="Toll/interleukin-1 receptor homology (TIR) domain"/>
    <property type="match status" value="1"/>
</dbReference>
<dbReference type="EMBL" id="OY731401">
    <property type="protein sequence ID" value="CAJ1949599.1"/>
    <property type="molecule type" value="Genomic_DNA"/>
</dbReference>